<dbReference type="Proteomes" id="UP000164342">
    <property type="component" value="Segment"/>
</dbReference>
<proteinExistence type="predicted"/>
<sequence>MASRLLNSLEGKARDITITSEDGVEIQWKNADLHVEWNMRAHNAKVEHLGGKEIKLVLEPSKGKGPKINMKLGESTMVLMEGGLTLTLLMTVTGNMQGII</sequence>
<organism evidence="1 2">
    <name type="scientific">Cytorhabdovirus hordei</name>
    <dbReference type="NCBI Taxonomy" id="1985699"/>
    <lineage>
        <taxon>Viruses</taxon>
        <taxon>Riboviria</taxon>
        <taxon>Orthornavirae</taxon>
        <taxon>Negarnaviricota</taxon>
        <taxon>Haploviricotina</taxon>
        <taxon>Monjiviricetes</taxon>
        <taxon>Mononegavirales</taxon>
        <taxon>Rhabdoviridae</taxon>
        <taxon>Betarhabdovirinae</taxon>
        <taxon>Betacytorhabdovirus</taxon>
        <taxon>Betacytorhabdovirus hordei</taxon>
    </lineage>
</organism>
<protein>
    <submittedName>
        <fullName evidence="1">6 protein</fullName>
    </submittedName>
</protein>
<dbReference type="KEGG" id="vg:26122900"/>
<accession>A0A0C5L1Z0</accession>
<evidence type="ECO:0000313" key="2">
    <source>
        <dbReference type="Proteomes" id="UP000164342"/>
    </source>
</evidence>
<reference evidence="1 2" key="1">
    <citation type="journal article" date="2015" name="Virology">
        <title>Characterization of the complete genome of Barley yellow striate mosaic virus reveals a nested gene encoding a small hydrophobic protein.</title>
        <authorList>
            <person name="Yan T."/>
            <person name="Zhu J.R."/>
            <person name="Di D."/>
            <person name="Gao Q."/>
            <person name="Zhang Y."/>
            <person name="Zhang A."/>
            <person name="Yan C."/>
            <person name="Miao H."/>
            <person name="Wang X.B."/>
        </authorList>
    </citation>
    <scope>NUCLEOTIDE SEQUENCE [LARGE SCALE GENOMIC DNA]</scope>
    <source>
        <strain evidence="1">Hebei</strain>
    </source>
</reference>
<dbReference type="EMBL" id="KM213865">
    <property type="protein sequence ID" value="AJP67520.1"/>
    <property type="molecule type" value="Viral_cRNA"/>
</dbReference>
<evidence type="ECO:0000313" key="1">
    <source>
        <dbReference type="EMBL" id="AJP67520.1"/>
    </source>
</evidence>
<dbReference type="RefSeq" id="YP_009177227.1">
    <property type="nucleotide sequence ID" value="NC_028244.1"/>
</dbReference>
<dbReference type="GeneID" id="26122900"/>
<keyword evidence="2" id="KW-1185">Reference proteome</keyword>
<name>A0A0C5L1Z0_9RHAB</name>